<proteinExistence type="predicted"/>
<evidence type="ECO:0000256" key="1">
    <source>
        <dbReference type="SAM" id="MobiDB-lite"/>
    </source>
</evidence>
<organism evidence="2 3">
    <name type="scientific">Thelonectria olida</name>
    <dbReference type="NCBI Taxonomy" id="1576542"/>
    <lineage>
        <taxon>Eukaryota</taxon>
        <taxon>Fungi</taxon>
        <taxon>Dikarya</taxon>
        <taxon>Ascomycota</taxon>
        <taxon>Pezizomycotina</taxon>
        <taxon>Sordariomycetes</taxon>
        <taxon>Hypocreomycetidae</taxon>
        <taxon>Hypocreales</taxon>
        <taxon>Nectriaceae</taxon>
        <taxon>Thelonectria</taxon>
    </lineage>
</organism>
<evidence type="ECO:0000313" key="3">
    <source>
        <dbReference type="Proteomes" id="UP000777438"/>
    </source>
</evidence>
<dbReference type="OrthoDB" id="3526284at2759"/>
<gene>
    <name evidence="2" type="ORF">B0T10DRAFT_455007</name>
</gene>
<feature type="region of interest" description="Disordered" evidence="1">
    <location>
        <begin position="1"/>
        <end position="31"/>
    </location>
</feature>
<dbReference type="AlphaFoldDB" id="A0A9P8WCK2"/>
<reference evidence="2 3" key="1">
    <citation type="journal article" date="2021" name="Nat. Commun.">
        <title>Genetic determinants of endophytism in the Arabidopsis root mycobiome.</title>
        <authorList>
            <person name="Mesny F."/>
            <person name="Miyauchi S."/>
            <person name="Thiergart T."/>
            <person name="Pickel B."/>
            <person name="Atanasova L."/>
            <person name="Karlsson M."/>
            <person name="Huettel B."/>
            <person name="Barry K.W."/>
            <person name="Haridas S."/>
            <person name="Chen C."/>
            <person name="Bauer D."/>
            <person name="Andreopoulos W."/>
            <person name="Pangilinan J."/>
            <person name="LaButti K."/>
            <person name="Riley R."/>
            <person name="Lipzen A."/>
            <person name="Clum A."/>
            <person name="Drula E."/>
            <person name="Henrissat B."/>
            <person name="Kohler A."/>
            <person name="Grigoriev I.V."/>
            <person name="Martin F.M."/>
            <person name="Hacquard S."/>
        </authorList>
    </citation>
    <scope>NUCLEOTIDE SEQUENCE [LARGE SCALE GENOMIC DNA]</scope>
    <source>
        <strain evidence="2 3">MPI-CAGE-CH-0241</strain>
    </source>
</reference>
<feature type="compositionally biased region" description="Polar residues" evidence="1">
    <location>
        <begin position="1"/>
        <end position="10"/>
    </location>
</feature>
<dbReference type="Proteomes" id="UP000777438">
    <property type="component" value="Unassembled WGS sequence"/>
</dbReference>
<feature type="compositionally biased region" description="Low complexity" evidence="1">
    <location>
        <begin position="19"/>
        <end position="31"/>
    </location>
</feature>
<feature type="region of interest" description="Disordered" evidence="1">
    <location>
        <begin position="129"/>
        <end position="152"/>
    </location>
</feature>
<feature type="region of interest" description="Disordered" evidence="1">
    <location>
        <begin position="177"/>
        <end position="222"/>
    </location>
</feature>
<comment type="caution">
    <text evidence="2">The sequence shown here is derived from an EMBL/GenBank/DDBJ whole genome shotgun (WGS) entry which is preliminary data.</text>
</comment>
<accession>A0A9P8WCK2</accession>
<sequence>MSKQSESVNNDDLPPPPYSYSSPSTTTTNPSYSAQFVSSVLSSHLNGLPARISYARAAQTSERIDRDGEILSLLIPHIEDLIQTLTTMKPPPSRLEMTMVPGDAVGEDWSFSDEHRMRRLVKIYEPNKGQDVKEKEKPAPRYDEWTSWEDDNASSSSTALWWQDDTMASRLARYLQPERPKPKSQPRPAEKPQKTKKGWGSFLKKNEPAPVYPPPEPRVEDEAVTFTVNAEEVTFRRENEMGIWESKTGWGLVVRIRIKQ</sequence>
<keyword evidence="3" id="KW-1185">Reference proteome</keyword>
<dbReference type="EMBL" id="JAGPYM010000003">
    <property type="protein sequence ID" value="KAH6897132.1"/>
    <property type="molecule type" value="Genomic_DNA"/>
</dbReference>
<feature type="compositionally biased region" description="Basic and acidic residues" evidence="1">
    <location>
        <begin position="129"/>
        <end position="144"/>
    </location>
</feature>
<evidence type="ECO:0000313" key="2">
    <source>
        <dbReference type="EMBL" id="KAH6897132.1"/>
    </source>
</evidence>
<protein>
    <submittedName>
        <fullName evidence="2">Uncharacterized protein</fullName>
    </submittedName>
</protein>
<name>A0A9P8WCK2_9HYPO</name>